<dbReference type="InterPro" id="IPR041498">
    <property type="entry name" value="Big_6"/>
</dbReference>
<proteinExistence type="predicted"/>
<gene>
    <name evidence="3" type="ORF">CLHUN_04480</name>
</gene>
<organism evidence="3 4">
    <name type="scientific">Ruminiclostridium hungatei</name>
    <name type="common">Clostridium hungatei</name>
    <dbReference type="NCBI Taxonomy" id="48256"/>
    <lineage>
        <taxon>Bacteria</taxon>
        <taxon>Bacillati</taxon>
        <taxon>Bacillota</taxon>
        <taxon>Clostridia</taxon>
        <taxon>Eubacteriales</taxon>
        <taxon>Oscillospiraceae</taxon>
        <taxon>Ruminiclostridium</taxon>
    </lineage>
</organism>
<dbReference type="InterPro" id="IPR013783">
    <property type="entry name" value="Ig-like_fold"/>
</dbReference>
<dbReference type="EMBL" id="MZGX01000002">
    <property type="protein sequence ID" value="OPX45973.1"/>
    <property type="molecule type" value="Genomic_DNA"/>
</dbReference>
<evidence type="ECO:0000259" key="2">
    <source>
        <dbReference type="Pfam" id="PF17936"/>
    </source>
</evidence>
<evidence type="ECO:0000256" key="1">
    <source>
        <dbReference type="SAM" id="SignalP"/>
    </source>
</evidence>
<dbReference type="RefSeq" id="WP_080062925.1">
    <property type="nucleotide sequence ID" value="NZ_MZGX01000002.1"/>
</dbReference>
<dbReference type="OrthoDB" id="1706091at2"/>
<feature type="domain" description="Bacterial Ig" evidence="2">
    <location>
        <begin position="420"/>
        <end position="497"/>
    </location>
</feature>
<dbReference type="AlphaFoldDB" id="A0A1V4SQC3"/>
<dbReference type="PROSITE" id="PS51257">
    <property type="entry name" value="PROKAR_LIPOPROTEIN"/>
    <property type="match status" value="1"/>
</dbReference>
<feature type="signal peptide" evidence="1">
    <location>
        <begin position="1"/>
        <end position="22"/>
    </location>
</feature>
<evidence type="ECO:0000313" key="4">
    <source>
        <dbReference type="Proteomes" id="UP000191554"/>
    </source>
</evidence>
<reference evidence="3 4" key="1">
    <citation type="submission" date="2017-03" db="EMBL/GenBank/DDBJ databases">
        <title>Genome sequence of Clostridium hungatei DSM 14427.</title>
        <authorList>
            <person name="Poehlein A."/>
            <person name="Daniel R."/>
        </authorList>
    </citation>
    <scope>NUCLEOTIDE SEQUENCE [LARGE SCALE GENOMIC DNA]</scope>
    <source>
        <strain evidence="3 4">DSM 14427</strain>
    </source>
</reference>
<dbReference type="Gene3D" id="2.60.40.10">
    <property type="entry name" value="Immunoglobulins"/>
    <property type="match status" value="1"/>
</dbReference>
<dbReference type="STRING" id="48256.CLHUN_04480"/>
<dbReference type="Proteomes" id="UP000191554">
    <property type="component" value="Unassembled WGS sequence"/>
</dbReference>
<keyword evidence="4" id="KW-1185">Reference proteome</keyword>
<keyword evidence="1" id="KW-0732">Signal</keyword>
<comment type="caution">
    <text evidence="3">The sequence shown here is derived from an EMBL/GenBank/DDBJ whole genome shotgun (WGS) entry which is preliminary data.</text>
</comment>
<sequence>MKILTKILSLILVLTLSSSILAGCAVDELSLLNAICRKADITSCESKTELTVSLTSEGLKGSEKETFNQLATLINGTKLVINQKMKSNPEKTISKSQSDFQVDLGGISASASLWADVDLSGDTPRVKEVIKLPAILTMLAASEQAGKDYLVLDMEDLTAADSTPVSTGSTKEILEFSKGITSKLTGFLKGFAGEMDPGFSIVTRKETKIVDYQLYNVYNLKLDDDTFKKLLSYTVTKFAQSETALNFVKDLIKSSITLSDISDQEKLEATSEIDESFEEFKAEIPGYLKSWDTIMGALKDVKILGDKGIDIDFTVNGQGFIVNEHGSLDFVIDTKAITNALMAYSSIEDFDYAEDSSVNQGIIKLGFTFNTDYSNINKDVAIDFPLLTPENSYKFSDLGLFNSGLPTNVGEEFEEDTVPPAPPVVDKVLKTSKTVTGTAEAFSIVTVKKGTTVLGQEMADEKGVFSVSISPVKTPCTLTVTAMDLYGNESKPATVNVN</sequence>
<accession>A0A1V4SQC3</accession>
<dbReference type="Pfam" id="PF17936">
    <property type="entry name" value="Big_6"/>
    <property type="match status" value="1"/>
</dbReference>
<feature type="chain" id="PRO_5038793679" description="Bacterial Ig domain-containing protein" evidence="1">
    <location>
        <begin position="23"/>
        <end position="498"/>
    </location>
</feature>
<name>A0A1V4SQC3_RUMHU</name>
<protein>
    <recommendedName>
        <fullName evidence="2">Bacterial Ig domain-containing protein</fullName>
    </recommendedName>
</protein>
<evidence type="ECO:0000313" key="3">
    <source>
        <dbReference type="EMBL" id="OPX45973.1"/>
    </source>
</evidence>